<dbReference type="Proteomes" id="UP000708208">
    <property type="component" value="Unassembled WGS sequence"/>
</dbReference>
<evidence type="ECO:0000313" key="2">
    <source>
        <dbReference type="Proteomes" id="UP000708208"/>
    </source>
</evidence>
<organism evidence="1 2">
    <name type="scientific">Allacma fusca</name>
    <dbReference type="NCBI Taxonomy" id="39272"/>
    <lineage>
        <taxon>Eukaryota</taxon>
        <taxon>Metazoa</taxon>
        <taxon>Ecdysozoa</taxon>
        <taxon>Arthropoda</taxon>
        <taxon>Hexapoda</taxon>
        <taxon>Collembola</taxon>
        <taxon>Symphypleona</taxon>
        <taxon>Sminthuridae</taxon>
        <taxon>Allacma</taxon>
    </lineage>
</organism>
<dbReference type="AlphaFoldDB" id="A0A8J2LAJ7"/>
<dbReference type="EMBL" id="CAJVCH010435788">
    <property type="protein sequence ID" value="CAG7818974.1"/>
    <property type="molecule type" value="Genomic_DNA"/>
</dbReference>
<protein>
    <submittedName>
        <fullName evidence="1">Uncharacterized protein</fullName>
    </submittedName>
</protein>
<gene>
    <name evidence="1" type="ORF">AFUS01_LOCUS29450</name>
</gene>
<evidence type="ECO:0000313" key="1">
    <source>
        <dbReference type="EMBL" id="CAG7818974.1"/>
    </source>
</evidence>
<keyword evidence="2" id="KW-1185">Reference proteome</keyword>
<feature type="non-terminal residue" evidence="1">
    <location>
        <position position="1"/>
    </location>
</feature>
<comment type="caution">
    <text evidence="1">The sequence shown here is derived from an EMBL/GenBank/DDBJ whole genome shotgun (WGS) entry which is preliminary data.</text>
</comment>
<sequence length="63" mass="7068">SATDIVQEGSVADIDDTCGDHDYMYESLLASGDHQIVDGKTSMAHFKEDLMKFENSVRLMDRK</sequence>
<proteinExistence type="predicted"/>
<accession>A0A8J2LAJ7</accession>
<feature type="non-terminal residue" evidence="1">
    <location>
        <position position="63"/>
    </location>
</feature>
<name>A0A8J2LAJ7_9HEXA</name>
<reference evidence="1" key="1">
    <citation type="submission" date="2021-06" db="EMBL/GenBank/DDBJ databases">
        <authorList>
            <person name="Hodson N. C."/>
            <person name="Mongue J. A."/>
            <person name="Jaron S. K."/>
        </authorList>
    </citation>
    <scope>NUCLEOTIDE SEQUENCE</scope>
</reference>